<keyword evidence="2" id="KW-1185">Reference proteome</keyword>
<organism evidence="1 2">
    <name type="scientific">Phyllosticta citricarpa</name>
    <dbReference type="NCBI Taxonomy" id="55181"/>
    <lineage>
        <taxon>Eukaryota</taxon>
        <taxon>Fungi</taxon>
        <taxon>Dikarya</taxon>
        <taxon>Ascomycota</taxon>
        <taxon>Pezizomycotina</taxon>
        <taxon>Dothideomycetes</taxon>
        <taxon>Dothideomycetes incertae sedis</taxon>
        <taxon>Botryosphaeriales</taxon>
        <taxon>Phyllostictaceae</taxon>
        <taxon>Phyllosticta</taxon>
    </lineage>
</organism>
<reference evidence="1 2" key="1">
    <citation type="submission" date="2024-04" db="EMBL/GenBank/DDBJ databases">
        <title>Phyllosticta paracitricarpa is synonymous to the EU quarantine fungus P. citricarpa based on phylogenomic analyses.</title>
        <authorList>
            <consortium name="Lawrence Berkeley National Laboratory"/>
            <person name="Van Ingen-Buijs V.A."/>
            <person name="Van Westerhoven A.C."/>
            <person name="Haridas S."/>
            <person name="Skiadas P."/>
            <person name="Martin F."/>
            <person name="Groenewald J.Z."/>
            <person name="Crous P.W."/>
            <person name="Seidl M.F."/>
        </authorList>
    </citation>
    <scope>NUCLEOTIDE SEQUENCE [LARGE SCALE GENOMIC DNA]</scope>
    <source>
        <strain evidence="1 2">CBS 122670</strain>
    </source>
</reference>
<proteinExistence type="predicted"/>
<comment type="caution">
    <text evidence="1">The sequence shown here is derived from an EMBL/GenBank/DDBJ whole genome shotgun (WGS) entry which is preliminary data.</text>
</comment>
<protein>
    <submittedName>
        <fullName evidence="1">Uncharacterized protein</fullName>
    </submittedName>
</protein>
<sequence>MLEKLSGIPTEKLALVRHVRVPAKDLVSFSRRHIHMYPLAQTLQLLPGLKLHRLTVLVTSLDPGTFYFFINLIEAASGWKELYFILCDSKFLGSRFLGQRPLFQSVRWQKLLESRDGRASKPSVAIYCTKSPAFEGAIMHPDKRIPFEQNLAPGQNLADSSKMEDLSPCAKDERKKELLVIVKRGKGVDYEQRDTLNRYFEGRRLCSWKDIQEIQKEVPKEEKIHAQFGRIDHTDDSYPVEVDNYADVDDYQY</sequence>
<dbReference type="Proteomes" id="UP001365128">
    <property type="component" value="Unassembled WGS sequence"/>
</dbReference>
<evidence type="ECO:0000313" key="1">
    <source>
        <dbReference type="EMBL" id="KAK7539056.1"/>
    </source>
</evidence>
<dbReference type="EMBL" id="JBBPDW010000029">
    <property type="protein sequence ID" value="KAK7539056.1"/>
    <property type="molecule type" value="Genomic_DNA"/>
</dbReference>
<accession>A0ABR1LX09</accession>
<name>A0ABR1LX09_9PEZI</name>
<gene>
    <name evidence="1" type="ORF">IWX46DRAFT_210791</name>
</gene>
<evidence type="ECO:0000313" key="2">
    <source>
        <dbReference type="Proteomes" id="UP001365128"/>
    </source>
</evidence>